<dbReference type="Proteomes" id="UP000794436">
    <property type="component" value="Unassembled WGS sequence"/>
</dbReference>
<feature type="transmembrane region" description="Helical" evidence="1">
    <location>
        <begin position="488"/>
        <end position="510"/>
    </location>
</feature>
<gene>
    <name evidence="2" type="ORF">Poli38472_009264</name>
</gene>
<evidence type="ECO:0000313" key="3">
    <source>
        <dbReference type="Proteomes" id="UP000794436"/>
    </source>
</evidence>
<keyword evidence="1" id="KW-0472">Membrane</keyword>
<evidence type="ECO:0000313" key="2">
    <source>
        <dbReference type="EMBL" id="TMW65097.1"/>
    </source>
</evidence>
<protein>
    <submittedName>
        <fullName evidence="2">Uncharacterized protein</fullName>
    </submittedName>
</protein>
<keyword evidence="1" id="KW-0812">Transmembrane</keyword>
<dbReference type="EMBL" id="SPLM01000038">
    <property type="protein sequence ID" value="TMW65097.1"/>
    <property type="molecule type" value="Genomic_DNA"/>
</dbReference>
<feature type="transmembrane region" description="Helical" evidence="1">
    <location>
        <begin position="522"/>
        <end position="539"/>
    </location>
</feature>
<keyword evidence="3" id="KW-1185">Reference proteome</keyword>
<sequence length="603" mass="68237">MRKLQRRYFFVGWDAFTAIEVLDMDPYDPALVDGEVALARCSLGSLLQLLYQSGPSSFVGLAGDYLFVGSGFSEDPVEFYYPVRTAKQMGIYSRHLPAISPRMAVVDGSEDSSTGSIKSVVRVMSRTKNSEPSKRSIFEHHFKLVAEGYLGQVFLLDDSHSGVLTKNEDTGMREFVRAVLIRQLLTQVLNVIATVLTLITGIKDNPIVVGVTGRYKFFRSRLQDGSINYDIARMEAIKPESFVRFAEVGKSYSFFSTPYRNPATMGLDRSLCLRVNSMNSTTYAVYFDEYWGKGPRRTIRYVNSISAPNCQLINFRPAWYKSCINDVYKGNQTACNQYVVDHFKELQDNVLVQVNNDKSDFGEVGMPVLKCVRRPDRPFDFNMDLNLQHSYWAGNIFHFELQTSVCRAKPLLRTPDWEWTLFQVVSVDQNAKTAIAVAESGVVGQIVTPIYGIVAISMLAIGIYAAITRNRTVKYLPDKVRYAENRRLLRYLFPFMNAAVLVTDQARAVITFKGSIMTASNIWLNHWLYILVSIVNAVVHLRMCETQLGNVDDEQEVVFPVVLVHLLVIYDDLVADLRGTYGIVHRIQAFRARHDHASCSSSF</sequence>
<reference evidence="2" key="1">
    <citation type="submission" date="2019-03" db="EMBL/GenBank/DDBJ databases">
        <title>Long read genome sequence of the mycoparasitic Pythium oligandrum ATCC 38472 isolated from sugarbeet rhizosphere.</title>
        <authorList>
            <person name="Gaulin E."/>
        </authorList>
    </citation>
    <scope>NUCLEOTIDE SEQUENCE</scope>
    <source>
        <strain evidence="2">ATCC 38472_TT</strain>
    </source>
</reference>
<evidence type="ECO:0000256" key="1">
    <source>
        <dbReference type="SAM" id="Phobius"/>
    </source>
</evidence>
<name>A0A8K1CMJ7_PYTOL</name>
<dbReference type="AlphaFoldDB" id="A0A8K1CMJ7"/>
<feature type="transmembrane region" description="Helical" evidence="1">
    <location>
        <begin position="450"/>
        <end position="467"/>
    </location>
</feature>
<accession>A0A8K1CMJ7</accession>
<comment type="caution">
    <text evidence="2">The sequence shown here is derived from an EMBL/GenBank/DDBJ whole genome shotgun (WGS) entry which is preliminary data.</text>
</comment>
<keyword evidence="1" id="KW-1133">Transmembrane helix</keyword>
<proteinExistence type="predicted"/>
<organism evidence="2 3">
    <name type="scientific">Pythium oligandrum</name>
    <name type="common">Mycoparasitic fungus</name>
    <dbReference type="NCBI Taxonomy" id="41045"/>
    <lineage>
        <taxon>Eukaryota</taxon>
        <taxon>Sar</taxon>
        <taxon>Stramenopiles</taxon>
        <taxon>Oomycota</taxon>
        <taxon>Peronosporomycetes</taxon>
        <taxon>Pythiales</taxon>
        <taxon>Pythiaceae</taxon>
        <taxon>Pythium</taxon>
    </lineage>
</organism>